<dbReference type="PROSITE" id="PS00636">
    <property type="entry name" value="DNAJ_1"/>
    <property type="match status" value="1"/>
</dbReference>
<dbReference type="AlphaFoldDB" id="A0A1D1UNE3"/>
<evidence type="ECO:0000256" key="4">
    <source>
        <dbReference type="ARBA" id="ARBA00045428"/>
    </source>
</evidence>
<evidence type="ECO:0000313" key="10">
    <source>
        <dbReference type="Proteomes" id="UP000186922"/>
    </source>
</evidence>
<dbReference type="InterPro" id="IPR001623">
    <property type="entry name" value="DnaJ_domain"/>
</dbReference>
<dbReference type="InterPro" id="IPR036869">
    <property type="entry name" value="J_dom_sf"/>
</dbReference>
<feature type="compositionally biased region" description="Basic and acidic residues" evidence="6">
    <location>
        <begin position="178"/>
        <end position="187"/>
    </location>
</feature>
<evidence type="ECO:0000256" key="3">
    <source>
        <dbReference type="ARBA" id="ARBA00041533"/>
    </source>
</evidence>
<evidence type="ECO:0000313" key="9">
    <source>
        <dbReference type="EMBL" id="GAU87883.1"/>
    </source>
</evidence>
<dbReference type="InterPro" id="IPR018253">
    <property type="entry name" value="DnaJ_domain_CS"/>
</dbReference>
<dbReference type="InterPro" id="IPR051948">
    <property type="entry name" value="Hsp70_co-chaperone_J-domain"/>
</dbReference>
<keyword evidence="7" id="KW-0732">Signal</keyword>
<dbReference type="GO" id="GO:0051087">
    <property type="term" value="F:protein-folding chaperone binding"/>
    <property type="evidence" value="ECO:0007669"/>
    <property type="project" value="TreeGrafter"/>
</dbReference>
<evidence type="ECO:0000256" key="6">
    <source>
        <dbReference type="SAM" id="MobiDB-lite"/>
    </source>
</evidence>
<dbReference type="GO" id="GO:0051787">
    <property type="term" value="F:misfolded protein binding"/>
    <property type="evidence" value="ECO:0007669"/>
    <property type="project" value="TreeGrafter"/>
</dbReference>
<evidence type="ECO:0000256" key="7">
    <source>
        <dbReference type="SAM" id="SignalP"/>
    </source>
</evidence>
<comment type="subunit">
    <text evidence="5">Interacts with HSPA5/BiP; interaction is direct. Interacts with ERN1/IRE1 (via the luminal region). Interacts with DERL1.</text>
</comment>
<dbReference type="Gene3D" id="1.10.287.110">
    <property type="entry name" value="DnaJ domain"/>
    <property type="match status" value="1"/>
</dbReference>
<proteinExistence type="predicted"/>
<dbReference type="EMBL" id="BDGG01000001">
    <property type="protein sequence ID" value="GAU87883.1"/>
    <property type="molecule type" value="Genomic_DNA"/>
</dbReference>
<protein>
    <recommendedName>
        <fullName evidence="2">DnaJ homolog subfamily B member 9</fullName>
    </recommendedName>
    <alternativeName>
        <fullName evidence="3">Endoplasmic reticulum DNA J domain-containing protein 4</fullName>
    </alternativeName>
</protein>
<dbReference type="Pfam" id="PF00226">
    <property type="entry name" value="DnaJ"/>
    <property type="match status" value="1"/>
</dbReference>
<dbReference type="STRING" id="947166.A0A1D1UNE3"/>
<feature type="domain" description="J" evidence="8">
    <location>
        <begin position="23"/>
        <end position="85"/>
    </location>
</feature>
<keyword evidence="10" id="KW-1185">Reference proteome</keyword>
<evidence type="ECO:0000256" key="2">
    <source>
        <dbReference type="ARBA" id="ARBA00040158"/>
    </source>
</evidence>
<sequence>MDPSFLNLLVVILLQIIAASGQTYYEILGVQPNASPSEIKRAFHVLAKKYHPDKNEDGKQQFIRVRQAYEILADVNQRQRYDSKLKFESLFKSDQANRRTTQKPIRKSPSSPRSPARNMEASDLMATVLEMFTQSLAPPARSGRNPRTARTVPADKKEISLIFSMLNYGWKYFTELSNPEKPDERKHQQSPASGDGQERPTMMSKLINLFHSCNYASPSFSVLRCCQSLLYLFL</sequence>
<dbReference type="PANTHER" id="PTHR44360">
    <property type="entry name" value="DNAJ HOMOLOG SUBFAMILY B MEMBER 9"/>
    <property type="match status" value="1"/>
</dbReference>
<reference evidence="9 10" key="1">
    <citation type="journal article" date="2016" name="Nat. Commun.">
        <title>Extremotolerant tardigrade genome and improved radiotolerance of human cultured cells by tardigrade-unique protein.</title>
        <authorList>
            <person name="Hashimoto T."/>
            <person name="Horikawa D.D."/>
            <person name="Saito Y."/>
            <person name="Kuwahara H."/>
            <person name="Kozuka-Hata H."/>
            <person name="Shin-I T."/>
            <person name="Minakuchi Y."/>
            <person name="Ohishi K."/>
            <person name="Motoyama A."/>
            <person name="Aizu T."/>
            <person name="Enomoto A."/>
            <person name="Kondo K."/>
            <person name="Tanaka S."/>
            <person name="Hara Y."/>
            <person name="Koshikawa S."/>
            <person name="Sagara H."/>
            <person name="Miura T."/>
            <person name="Yokobori S."/>
            <person name="Miyagawa K."/>
            <person name="Suzuki Y."/>
            <person name="Kubo T."/>
            <person name="Oyama M."/>
            <person name="Kohara Y."/>
            <person name="Fujiyama A."/>
            <person name="Arakawa K."/>
            <person name="Katayama T."/>
            <person name="Toyoda A."/>
            <person name="Kunieda T."/>
        </authorList>
    </citation>
    <scope>NUCLEOTIDE SEQUENCE [LARGE SCALE GENOMIC DNA]</scope>
    <source>
        <strain evidence="9 10">YOKOZUNA-1</strain>
    </source>
</reference>
<dbReference type="Proteomes" id="UP000186922">
    <property type="component" value="Unassembled WGS sequence"/>
</dbReference>
<dbReference type="SUPFAM" id="SSF46565">
    <property type="entry name" value="Chaperone J-domain"/>
    <property type="match status" value="1"/>
</dbReference>
<dbReference type="SMART" id="SM00271">
    <property type="entry name" value="DnaJ"/>
    <property type="match status" value="1"/>
</dbReference>
<dbReference type="GO" id="GO:0005783">
    <property type="term" value="C:endoplasmic reticulum"/>
    <property type="evidence" value="ECO:0007669"/>
    <property type="project" value="TreeGrafter"/>
</dbReference>
<dbReference type="PRINTS" id="PR00625">
    <property type="entry name" value="JDOMAIN"/>
</dbReference>
<keyword evidence="1" id="KW-0143">Chaperone</keyword>
<dbReference type="PANTHER" id="PTHR44360:SF1">
    <property type="entry name" value="DNAJ HOMOLOG SUBFAMILY B MEMBER 9"/>
    <property type="match status" value="1"/>
</dbReference>
<evidence type="ECO:0000259" key="8">
    <source>
        <dbReference type="PROSITE" id="PS50076"/>
    </source>
</evidence>
<feature type="region of interest" description="Disordered" evidence="6">
    <location>
        <begin position="178"/>
        <end position="199"/>
    </location>
</feature>
<accession>A0A1D1UNE3</accession>
<feature type="region of interest" description="Disordered" evidence="6">
    <location>
        <begin position="92"/>
        <end position="118"/>
    </location>
</feature>
<gene>
    <name evidence="9" type="primary">RvY_00671-1</name>
    <name evidence="9" type="synonym">RvY_00671.1</name>
    <name evidence="9" type="ORF">RvY_00671</name>
</gene>
<evidence type="ECO:0000256" key="5">
    <source>
        <dbReference type="ARBA" id="ARBA00046365"/>
    </source>
</evidence>
<dbReference type="CDD" id="cd06257">
    <property type="entry name" value="DnaJ"/>
    <property type="match status" value="1"/>
</dbReference>
<organism evidence="9 10">
    <name type="scientific">Ramazzottius varieornatus</name>
    <name type="common">Water bear</name>
    <name type="synonym">Tardigrade</name>
    <dbReference type="NCBI Taxonomy" id="947166"/>
    <lineage>
        <taxon>Eukaryota</taxon>
        <taxon>Metazoa</taxon>
        <taxon>Ecdysozoa</taxon>
        <taxon>Tardigrada</taxon>
        <taxon>Eutardigrada</taxon>
        <taxon>Parachela</taxon>
        <taxon>Hypsibioidea</taxon>
        <taxon>Ramazzottiidae</taxon>
        <taxon>Ramazzottius</taxon>
    </lineage>
</organism>
<comment type="function">
    <text evidence="4">Co-chaperone for Hsp70 protein HSPA5/BiP that acts as a key repressor of the ERN1/IRE1-mediated unfolded protein response (UPR). J domain-containing co-chaperones stimulate the ATPase activity of Hsp70 proteins and are required for efficient substrate recognition by Hsp70 proteins. In the unstressed endoplasmic reticulum, interacts with the luminal region of ERN1/IRE1 and selectively recruits HSPA5/BiP: HSPA5/BiP disrupts the dimerization of the active ERN1/IRE1 luminal region, thereby inactivating ERN1/IRE1. Also involved in endoplasmic reticulum-associated degradation (ERAD) of misfolded proteins. Required for survival of B-cell progenitors and normal antibody production.</text>
</comment>
<dbReference type="PROSITE" id="PS50076">
    <property type="entry name" value="DNAJ_2"/>
    <property type="match status" value="1"/>
</dbReference>
<comment type="caution">
    <text evidence="9">The sequence shown here is derived from an EMBL/GenBank/DDBJ whole genome shotgun (WGS) entry which is preliminary data.</text>
</comment>
<name>A0A1D1UNE3_RAMVA</name>
<evidence type="ECO:0000256" key="1">
    <source>
        <dbReference type="ARBA" id="ARBA00023186"/>
    </source>
</evidence>
<dbReference type="GO" id="GO:0036503">
    <property type="term" value="P:ERAD pathway"/>
    <property type="evidence" value="ECO:0007669"/>
    <property type="project" value="TreeGrafter"/>
</dbReference>
<feature type="chain" id="PRO_5008897412" description="DnaJ homolog subfamily B member 9" evidence="7">
    <location>
        <begin position="22"/>
        <end position="234"/>
    </location>
</feature>
<feature type="signal peptide" evidence="7">
    <location>
        <begin position="1"/>
        <end position="21"/>
    </location>
</feature>
<dbReference type="OrthoDB" id="376357at2759"/>